<gene>
    <name evidence="2" type="ORF">SAMN05518846_11042</name>
</gene>
<keyword evidence="1" id="KW-0472">Membrane</keyword>
<evidence type="ECO:0000256" key="1">
    <source>
        <dbReference type="SAM" id="Phobius"/>
    </source>
</evidence>
<accession>A0A1I3XRU8</accession>
<evidence type="ECO:0000313" key="3">
    <source>
        <dbReference type="Proteomes" id="UP000198915"/>
    </source>
</evidence>
<keyword evidence="3" id="KW-1185">Reference proteome</keyword>
<dbReference type="STRING" id="1884381.SAMN05518846_11042"/>
<protein>
    <submittedName>
        <fullName evidence="2">Uncharacterized protein</fullName>
    </submittedName>
</protein>
<feature type="transmembrane region" description="Helical" evidence="1">
    <location>
        <begin position="6"/>
        <end position="27"/>
    </location>
</feature>
<sequence length="35" mass="3865">MDVVSILLLALSFGVFFGFIQFCDAVVREQGGKEK</sequence>
<proteinExistence type="predicted"/>
<dbReference type="Proteomes" id="UP000198915">
    <property type="component" value="Unassembled WGS sequence"/>
</dbReference>
<dbReference type="AlphaFoldDB" id="A0A1I3XRU8"/>
<organism evidence="2 3">
    <name type="scientific">Brevibacillus centrosporus</name>
    <dbReference type="NCBI Taxonomy" id="54910"/>
    <lineage>
        <taxon>Bacteria</taxon>
        <taxon>Bacillati</taxon>
        <taxon>Bacillota</taxon>
        <taxon>Bacilli</taxon>
        <taxon>Bacillales</taxon>
        <taxon>Paenibacillaceae</taxon>
        <taxon>Brevibacillus</taxon>
    </lineage>
</organism>
<name>A0A1I3XRU8_9BACL</name>
<dbReference type="EMBL" id="FORT01000010">
    <property type="protein sequence ID" value="SFK22059.1"/>
    <property type="molecule type" value="Genomic_DNA"/>
</dbReference>
<keyword evidence="1" id="KW-1133">Transmembrane helix</keyword>
<reference evidence="3" key="1">
    <citation type="submission" date="2016-10" db="EMBL/GenBank/DDBJ databases">
        <authorList>
            <person name="Varghese N."/>
            <person name="Submissions S."/>
        </authorList>
    </citation>
    <scope>NUCLEOTIDE SEQUENCE [LARGE SCALE GENOMIC DNA]</scope>
    <source>
        <strain evidence="3">OK042</strain>
    </source>
</reference>
<keyword evidence="1" id="KW-0812">Transmembrane</keyword>
<evidence type="ECO:0000313" key="2">
    <source>
        <dbReference type="EMBL" id="SFK22059.1"/>
    </source>
</evidence>